<accession>A0A1Y6B5T4</accession>
<feature type="domain" description="Riboflavin kinase" evidence="16">
    <location>
        <begin position="183"/>
        <end position="323"/>
    </location>
</feature>
<dbReference type="EMBL" id="FWZT01000001">
    <property type="protein sequence ID" value="SME89304.1"/>
    <property type="molecule type" value="Genomic_DNA"/>
</dbReference>
<comment type="pathway">
    <text evidence="2 15">Cofactor biosynthesis; FAD biosynthesis; FAD from FMN: step 1/1.</text>
</comment>
<dbReference type="GO" id="GO:0005524">
    <property type="term" value="F:ATP binding"/>
    <property type="evidence" value="ECO:0007669"/>
    <property type="project" value="UniProtKB-UniRule"/>
</dbReference>
<name>A0A1Y6B5T4_9BACT</name>
<keyword evidence="4 15" id="KW-0285">Flavoprotein</keyword>
<evidence type="ECO:0000313" key="18">
    <source>
        <dbReference type="Proteomes" id="UP000192907"/>
    </source>
</evidence>
<organism evidence="17 18">
    <name type="scientific">Pseudobacteriovorax antillogorgiicola</name>
    <dbReference type="NCBI Taxonomy" id="1513793"/>
    <lineage>
        <taxon>Bacteria</taxon>
        <taxon>Pseudomonadati</taxon>
        <taxon>Bdellovibrionota</taxon>
        <taxon>Oligoflexia</taxon>
        <taxon>Oligoflexales</taxon>
        <taxon>Pseudobacteriovoracaceae</taxon>
        <taxon>Pseudobacteriovorax</taxon>
    </lineage>
</organism>
<dbReference type="InterPro" id="IPR023468">
    <property type="entry name" value="Riboflavin_kinase"/>
</dbReference>
<sequence length="327" mass="36904">MKVFDHIQAASLDESLASGTTICIGNFDGCHLGHQKLIQNVIERSQELGTPSIILTFEPSPKVFFDPHQAQRQLVSQEQKLASFRELGVDIVIQHPFDASFSQISPESFVDLLKDTLHCRHLYVGKNFHFGKNRSGNTDFLKRYVEHFEVCDLPIEPFAGEHISSTRIRSCLEEGDAALAHRLLGRPYALLGSIKKGQQLGRTLAFPTANLQTTNQLIPKFGVYAGFVWLDGEGSPPTELRPDLSLLHPTVFNIGVKPTVDGDHSPSVEGHILDKKWQADELYQQQARYYLTNFIRDEIKFPSLDALREQIGKDCETARMLTHPWER</sequence>
<evidence type="ECO:0000256" key="12">
    <source>
        <dbReference type="ARBA" id="ARBA00023268"/>
    </source>
</evidence>
<protein>
    <recommendedName>
        <fullName evidence="15">Riboflavin biosynthesis protein</fullName>
    </recommendedName>
    <domain>
        <recommendedName>
            <fullName evidence="15">Riboflavin kinase</fullName>
            <ecNumber evidence="15">2.7.1.26</ecNumber>
        </recommendedName>
        <alternativeName>
            <fullName evidence="15">Flavokinase</fullName>
        </alternativeName>
    </domain>
    <domain>
        <recommendedName>
            <fullName evidence="15">FMN adenylyltransferase</fullName>
            <ecNumber evidence="15">2.7.7.2</ecNumber>
        </recommendedName>
        <alternativeName>
            <fullName evidence="15">FAD pyrophosphorylase</fullName>
        </alternativeName>
        <alternativeName>
            <fullName evidence="15">FAD synthase</fullName>
        </alternativeName>
    </domain>
</protein>
<dbReference type="STRING" id="1513793.SAMN06296036_101249"/>
<evidence type="ECO:0000313" key="17">
    <source>
        <dbReference type="EMBL" id="SME89304.1"/>
    </source>
</evidence>
<keyword evidence="5 15" id="KW-0288">FMN</keyword>
<keyword evidence="12" id="KW-0511">Multifunctional enzyme</keyword>
<dbReference type="SMART" id="SM00904">
    <property type="entry name" value="Flavokinase"/>
    <property type="match status" value="1"/>
</dbReference>
<dbReference type="PANTHER" id="PTHR22749">
    <property type="entry name" value="RIBOFLAVIN KINASE/FMN ADENYLYLTRANSFERASE"/>
    <property type="match status" value="1"/>
</dbReference>
<dbReference type="EC" id="2.7.7.2" evidence="15"/>
<dbReference type="EC" id="2.7.1.26" evidence="15"/>
<dbReference type="Gene3D" id="3.40.50.620">
    <property type="entry name" value="HUPs"/>
    <property type="match status" value="1"/>
</dbReference>
<keyword evidence="10 15" id="KW-0274">FAD</keyword>
<dbReference type="SUPFAM" id="SSF82114">
    <property type="entry name" value="Riboflavin kinase-like"/>
    <property type="match status" value="1"/>
</dbReference>
<dbReference type="Pfam" id="PF01687">
    <property type="entry name" value="Flavokinase"/>
    <property type="match status" value="1"/>
</dbReference>
<dbReference type="RefSeq" id="WP_165931678.1">
    <property type="nucleotide sequence ID" value="NZ_FWZT01000001.1"/>
</dbReference>
<comment type="catalytic activity">
    <reaction evidence="14 15">
        <text>FMN + ATP + H(+) = FAD + diphosphate</text>
        <dbReference type="Rhea" id="RHEA:17237"/>
        <dbReference type="ChEBI" id="CHEBI:15378"/>
        <dbReference type="ChEBI" id="CHEBI:30616"/>
        <dbReference type="ChEBI" id="CHEBI:33019"/>
        <dbReference type="ChEBI" id="CHEBI:57692"/>
        <dbReference type="ChEBI" id="CHEBI:58210"/>
        <dbReference type="EC" id="2.7.7.2"/>
    </reaction>
</comment>
<comment type="similarity">
    <text evidence="15">Belongs to the ribF family.</text>
</comment>
<evidence type="ECO:0000259" key="16">
    <source>
        <dbReference type="SMART" id="SM00904"/>
    </source>
</evidence>
<dbReference type="InterPro" id="IPR014729">
    <property type="entry name" value="Rossmann-like_a/b/a_fold"/>
</dbReference>
<dbReference type="UniPathway" id="UPA00277">
    <property type="reaction ID" value="UER00407"/>
</dbReference>
<dbReference type="NCBIfam" id="NF004160">
    <property type="entry name" value="PRK05627.1-3"/>
    <property type="match status" value="1"/>
</dbReference>
<dbReference type="GO" id="GO:0009231">
    <property type="term" value="P:riboflavin biosynthetic process"/>
    <property type="evidence" value="ECO:0007669"/>
    <property type="project" value="InterPro"/>
</dbReference>
<dbReference type="InterPro" id="IPR015864">
    <property type="entry name" value="FAD_synthase"/>
</dbReference>
<proteinExistence type="inferred from homology"/>
<keyword evidence="11 15" id="KW-0067">ATP-binding</keyword>
<keyword evidence="6 15" id="KW-0808">Transferase</keyword>
<reference evidence="18" key="1">
    <citation type="submission" date="2017-04" db="EMBL/GenBank/DDBJ databases">
        <authorList>
            <person name="Varghese N."/>
            <person name="Submissions S."/>
        </authorList>
    </citation>
    <scope>NUCLEOTIDE SEQUENCE [LARGE SCALE GENOMIC DNA]</scope>
    <source>
        <strain evidence="18">RKEM611</strain>
    </source>
</reference>
<dbReference type="InterPro" id="IPR002606">
    <property type="entry name" value="Riboflavin_kinase_bac"/>
</dbReference>
<dbReference type="FunFam" id="3.40.50.620:FF:000021">
    <property type="entry name" value="Riboflavin biosynthesis protein"/>
    <property type="match status" value="1"/>
</dbReference>
<keyword evidence="18" id="KW-1185">Reference proteome</keyword>
<evidence type="ECO:0000256" key="1">
    <source>
        <dbReference type="ARBA" id="ARBA00002121"/>
    </source>
</evidence>
<evidence type="ECO:0000256" key="14">
    <source>
        <dbReference type="ARBA" id="ARBA00049494"/>
    </source>
</evidence>
<keyword evidence="9 15" id="KW-0418">Kinase</keyword>
<evidence type="ECO:0000256" key="10">
    <source>
        <dbReference type="ARBA" id="ARBA00022827"/>
    </source>
</evidence>
<evidence type="ECO:0000256" key="5">
    <source>
        <dbReference type="ARBA" id="ARBA00022643"/>
    </source>
</evidence>
<dbReference type="GO" id="GO:0009398">
    <property type="term" value="P:FMN biosynthetic process"/>
    <property type="evidence" value="ECO:0007669"/>
    <property type="project" value="UniProtKB-UniRule"/>
</dbReference>
<dbReference type="PIRSF" id="PIRSF004491">
    <property type="entry name" value="FAD_Synth"/>
    <property type="match status" value="1"/>
</dbReference>
<evidence type="ECO:0000256" key="6">
    <source>
        <dbReference type="ARBA" id="ARBA00022679"/>
    </source>
</evidence>
<comment type="function">
    <text evidence="1">Catalyzes the phosphorylation of riboflavin to FMN followed by the adenylation of FMN to FAD.</text>
</comment>
<evidence type="ECO:0000256" key="8">
    <source>
        <dbReference type="ARBA" id="ARBA00022741"/>
    </source>
</evidence>
<dbReference type="CDD" id="cd02064">
    <property type="entry name" value="FAD_synthetase_N"/>
    <property type="match status" value="1"/>
</dbReference>
<dbReference type="Proteomes" id="UP000192907">
    <property type="component" value="Unassembled WGS sequence"/>
</dbReference>
<evidence type="ECO:0000256" key="3">
    <source>
        <dbReference type="ARBA" id="ARBA00005201"/>
    </source>
</evidence>
<evidence type="ECO:0000256" key="7">
    <source>
        <dbReference type="ARBA" id="ARBA00022695"/>
    </source>
</evidence>
<keyword evidence="8 15" id="KW-0547">Nucleotide-binding</keyword>
<dbReference type="NCBIfam" id="NF004162">
    <property type="entry name" value="PRK05627.1-5"/>
    <property type="match status" value="1"/>
</dbReference>
<comment type="catalytic activity">
    <reaction evidence="13 15">
        <text>riboflavin + ATP = FMN + ADP + H(+)</text>
        <dbReference type="Rhea" id="RHEA:14357"/>
        <dbReference type="ChEBI" id="CHEBI:15378"/>
        <dbReference type="ChEBI" id="CHEBI:30616"/>
        <dbReference type="ChEBI" id="CHEBI:57986"/>
        <dbReference type="ChEBI" id="CHEBI:58210"/>
        <dbReference type="ChEBI" id="CHEBI:456216"/>
        <dbReference type="EC" id="2.7.1.26"/>
    </reaction>
</comment>
<dbReference type="InterPro" id="IPR015865">
    <property type="entry name" value="Riboflavin_kinase_bac/euk"/>
</dbReference>
<dbReference type="AlphaFoldDB" id="A0A1Y6B5T4"/>
<evidence type="ECO:0000256" key="15">
    <source>
        <dbReference type="PIRNR" id="PIRNR004491"/>
    </source>
</evidence>
<evidence type="ECO:0000256" key="2">
    <source>
        <dbReference type="ARBA" id="ARBA00004726"/>
    </source>
</evidence>
<dbReference type="InterPro" id="IPR023465">
    <property type="entry name" value="Riboflavin_kinase_dom_sf"/>
</dbReference>
<dbReference type="SUPFAM" id="SSF52374">
    <property type="entry name" value="Nucleotidylyl transferase"/>
    <property type="match status" value="1"/>
</dbReference>
<keyword evidence="7 15" id="KW-0548">Nucleotidyltransferase</keyword>
<comment type="pathway">
    <text evidence="3 15">Cofactor biosynthesis; FMN biosynthesis; FMN from riboflavin (ATP route): step 1/1.</text>
</comment>
<dbReference type="PANTHER" id="PTHR22749:SF6">
    <property type="entry name" value="RIBOFLAVIN KINASE"/>
    <property type="match status" value="1"/>
</dbReference>
<dbReference type="Pfam" id="PF06574">
    <property type="entry name" value="FAD_syn"/>
    <property type="match status" value="1"/>
</dbReference>
<gene>
    <name evidence="17" type="ORF">SAMN06296036_101249</name>
</gene>
<evidence type="ECO:0000256" key="13">
    <source>
        <dbReference type="ARBA" id="ARBA00047880"/>
    </source>
</evidence>
<dbReference type="NCBIfam" id="TIGR00083">
    <property type="entry name" value="ribF"/>
    <property type="match status" value="1"/>
</dbReference>
<dbReference type="GO" id="GO:0006747">
    <property type="term" value="P:FAD biosynthetic process"/>
    <property type="evidence" value="ECO:0007669"/>
    <property type="project" value="UniProtKB-UniRule"/>
</dbReference>
<evidence type="ECO:0000256" key="4">
    <source>
        <dbReference type="ARBA" id="ARBA00022630"/>
    </source>
</evidence>
<evidence type="ECO:0000256" key="11">
    <source>
        <dbReference type="ARBA" id="ARBA00022840"/>
    </source>
</evidence>
<dbReference type="GO" id="GO:0008531">
    <property type="term" value="F:riboflavin kinase activity"/>
    <property type="evidence" value="ECO:0007669"/>
    <property type="project" value="UniProtKB-UniRule"/>
</dbReference>
<dbReference type="GO" id="GO:0003919">
    <property type="term" value="F:FMN adenylyltransferase activity"/>
    <property type="evidence" value="ECO:0007669"/>
    <property type="project" value="UniProtKB-UniRule"/>
</dbReference>
<evidence type="ECO:0000256" key="9">
    <source>
        <dbReference type="ARBA" id="ARBA00022777"/>
    </source>
</evidence>
<dbReference type="UniPathway" id="UPA00276">
    <property type="reaction ID" value="UER00406"/>
</dbReference>
<dbReference type="Gene3D" id="2.40.30.30">
    <property type="entry name" value="Riboflavin kinase-like"/>
    <property type="match status" value="1"/>
</dbReference>